<dbReference type="InterPro" id="IPR016193">
    <property type="entry name" value="Cytidine_deaminase-like"/>
</dbReference>
<dbReference type="HAMAP" id="MF_00187">
    <property type="entry name" value="FdhD"/>
    <property type="match status" value="1"/>
</dbReference>
<comment type="subcellular location">
    <subcellularLocation>
        <location evidence="3">Cytoplasm</location>
    </subcellularLocation>
</comment>
<gene>
    <name evidence="3" type="primary">fdhD</name>
    <name evidence="4" type="ORF">OCA8868_01728</name>
</gene>
<keyword evidence="2 3" id="KW-0501">Molybdenum cofactor biosynthesis</keyword>
<sequence length="274" mass="28851">MSPSRAGIGARATSAHVVSNGRAVTASRSLPEEVPVALVYNGTTQAVMMATPCDLEDFGRGFTRTEGWGEVDSVEVVPHENGVEVQMWLPEDRAEALASRRRAMSGPVGCGLCGIDSLDQAVRDVHAVEANLTLTPENIAKAMRSLRAGQALHDKTRAVHGAGFYIPDQGLAEIREDVGRHNALDKLIGATPDCSLGAITLTSRVSVEMVQKSAMAGAPVILAVSAPTTLAVATAEAASITLVALARDETFEIFTHPHRILVQPSQSNEAPDVA</sequence>
<evidence type="ECO:0000256" key="3">
    <source>
        <dbReference type="HAMAP-Rule" id="MF_00187"/>
    </source>
</evidence>
<dbReference type="RefSeq" id="WP_093996110.1">
    <property type="nucleotide sequence ID" value="NZ_FXYD01000002.1"/>
</dbReference>
<proteinExistence type="inferred from homology"/>
<dbReference type="InterPro" id="IPR003786">
    <property type="entry name" value="FdhD"/>
</dbReference>
<keyword evidence="1 3" id="KW-0963">Cytoplasm</keyword>
<keyword evidence="5" id="KW-1185">Reference proteome</keyword>
<dbReference type="EMBL" id="FXYD01000002">
    <property type="protein sequence ID" value="SMX38194.1"/>
    <property type="molecule type" value="Genomic_DNA"/>
</dbReference>
<dbReference type="SUPFAM" id="SSF53927">
    <property type="entry name" value="Cytidine deaminase-like"/>
    <property type="match status" value="1"/>
</dbReference>
<feature type="active site" description="Cysteine persulfide intermediate" evidence="3">
    <location>
        <position position="110"/>
    </location>
</feature>
<reference evidence="5" key="1">
    <citation type="submission" date="2017-05" db="EMBL/GenBank/DDBJ databases">
        <authorList>
            <person name="Rodrigo-Torres L."/>
            <person name="Arahal R. D."/>
            <person name="Lucena T."/>
        </authorList>
    </citation>
    <scope>NUCLEOTIDE SEQUENCE [LARGE SCALE GENOMIC DNA]</scope>
    <source>
        <strain evidence="5">CECT 8868</strain>
    </source>
</reference>
<dbReference type="GO" id="GO:0006777">
    <property type="term" value="P:Mo-molybdopterin cofactor biosynthetic process"/>
    <property type="evidence" value="ECO:0007669"/>
    <property type="project" value="UniProtKB-UniRule"/>
</dbReference>
<organism evidence="4 5">
    <name type="scientific">Octadecabacter ascidiaceicola</name>
    <dbReference type="NCBI Taxonomy" id="1655543"/>
    <lineage>
        <taxon>Bacteria</taxon>
        <taxon>Pseudomonadati</taxon>
        <taxon>Pseudomonadota</taxon>
        <taxon>Alphaproteobacteria</taxon>
        <taxon>Rhodobacterales</taxon>
        <taxon>Roseobacteraceae</taxon>
        <taxon>Octadecabacter</taxon>
    </lineage>
</organism>
<dbReference type="GO" id="GO:0016783">
    <property type="term" value="F:sulfurtransferase activity"/>
    <property type="evidence" value="ECO:0007669"/>
    <property type="project" value="InterPro"/>
</dbReference>
<evidence type="ECO:0000256" key="2">
    <source>
        <dbReference type="ARBA" id="ARBA00023150"/>
    </source>
</evidence>
<accession>A0A238K6X9</accession>
<dbReference type="OrthoDB" id="3197277at2"/>
<dbReference type="Gene3D" id="3.10.20.10">
    <property type="match status" value="1"/>
</dbReference>
<dbReference type="Gene3D" id="3.40.140.10">
    <property type="entry name" value="Cytidine Deaminase, domain 2"/>
    <property type="match status" value="1"/>
</dbReference>
<name>A0A238K6X9_9RHOB</name>
<dbReference type="AlphaFoldDB" id="A0A238K6X9"/>
<dbReference type="Pfam" id="PF02634">
    <property type="entry name" value="FdhD-NarQ"/>
    <property type="match status" value="1"/>
</dbReference>
<dbReference type="PIRSF" id="PIRSF015626">
    <property type="entry name" value="FdhD"/>
    <property type="match status" value="1"/>
</dbReference>
<comment type="function">
    <text evidence="3">Required for formate dehydrogenase (FDH) activity. Acts as a sulfur carrier protein that transfers sulfur from IscS to the molybdenum cofactor prior to its insertion into FDH.</text>
</comment>
<dbReference type="GO" id="GO:0097163">
    <property type="term" value="F:sulfur carrier activity"/>
    <property type="evidence" value="ECO:0007669"/>
    <property type="project" value="UniProtKB-UniRule"/>
</dbReference>
<evidence type="ECO:0000313" key="4">
    <source>
        <dbReference type="EMBL" id="SMX38194.1"/>
    </source>
</evidence>
<dbReference type="Proteomes" id="UP000203464">
    <property type="component" value="Unassembled WGS sequence"/>
</dbReference>
<dbReference type="PANTHER" id="PTHR30592">
    <property type="entry name" value="FORMATE DEHYDROGENASE"/>
    <property type="match status" value="1"/>
</dbReference>
<comment type="caution">
    <text evidence="3">Lacks conserved residue(s) required for the propagation of feature annotation.</text>
</comment>
<dbReference type="PANTHER" id="PTHR30592:SF1">
    <property type="entry name" value="SULFUR CARRIER PROTEIN FDHD"/>
    <property type="match status" value="1"/>
</dbReference>
<evidence type="ECO:0000256" key="1">
    <source>
        <dbReference type="ARBA" id="ARBA00022490"/>
    </source>
</evidence>
<evidence type="ECO:0000313" key="5">
    <source>
        <dbReference type="Proteomes" id="UP000203464"/>
    </source>
</evidence>
<comment type="similarity">
    <text evidence="3">Belongs to the FdhD family.</text>
</comment>
<dbReference type="GO" id="GO:0005737">
    <property type="term" value="C:cytoplasm"/>
    <property type="evidence" value="ECO:0007669"/>
    <property type="project" value="UniProtKB-SubCell"/>
</dbReference>
<dbReference type="NCBIfam" id="TIGR00129">
    <property type="entry name" value="fdhD_narQ"/>
    <property type="match status" value="1"/>
</dbReference>
<protein>
    <recommendedName>
        <fullName evidence="3">Sulfur carrier protein FdhD</fullName>
    </recommendedName>
</protein>